<dbReference type="EMBL" id="JAPFFF010000016">
    <property type="protein sequence ID" value="KAK8864968.1"/>
    <property type="molecule type" value="Genomic_DNA"/>
</dbReference>
<dbReference type="Gene3D" id="3.40.50.300">
    <property type="entry name" value="P-loop containing nucleotide triphosphate hydrolases"/>
    <property type="match status" value="1"/>
</dbReference>
<sequence>MIIPQSASDIQFKVVILGDSQVGKTSLLNCQLHGYQPPNLNPTIGCHCNDITMDIEDKTVILQVWDTAGQEMYKSLVPVYLRGARAAIVVFSITDKESFDSLDLWYNFLHETLTEKTPVFLVANKIDLITPNLSAEEKLNVPNNQRNYKQIVDDNTLNSFAETHDSKLFKVSAIKGTGVEELFTAIAQEMIDLMLTDASPVHKTIHEESSKKKCC</sequence>
<name>A0ABR2IM19_9EUKA</name>
<dbReference type="SMART" id="SM00176">
    <property type="entry name" value="RAN"/>
    <property type="match status" value="1"/>
</dbReference>
<dbReference type="Proteomes" id="UP001470230">
    <property type="component" value="Unassembled WGS sequence"/>
</dbReference>
<dbReference type="SUPFAM" id="SSF52540">
    <property type="entry name" value="P-loop containing nucleoside triphosphate hydrolases"/>
    <property type="match status" value="1"/>
</dbReference>
<evidence type="ECO:0008006" key="4">
    <source>
        <dbReference type="Google" id="ProtNLM"/>
    </source>
</evidence>
<proteinExistence type="predicted"/>
<dbReference type="PRINTS" id="PR00449">
    <property type="entry name" value="RASTRNSFRMNG"/>
</dbReference>
<dbReference type="PANTHER" id="PTHR47978">
    <property type="match status" value="1"/>
</dbReference>
<dbReference type="InterPro" id="IPR027417">
    <property type="entry name" value="P-loop_NTPase"/>
</dbReference>
<dbReference type="CDD" id="cd00154">
    <property type="entry name" value="Rab"/>
    <property type="match status" value="1"/>
</dbReference>
<dbReference type="PROSITE" id="PS51419">
    <property type="entry name" value="RAB"/>
    <property type="match status" value="1"/>
</dbReference>
<evidence type="ECO:0000313" key="2">
    <source>
        <dbReference type="EMBL" id="KAK8864968.1"/>
    </source>
</evidence>
<comment type="caution">
    <text evidence="2">The sequence shown here is derived from an EMBL/GenBank/DDBJ whole genome shotgun (WGS) entry which is preliminary data.</text>
</comment>
<reference evidence="2 3" key="1">
    <citation type="submission" date="2024-04" db="EMBL/GenBank/DDBJ databases">
        <title>Tritrichomonas musculus Genome.</title>
        <authorList>
            <person name="Alves-Ferreira E."/>
            <person name="Grigg M."/>
            <person name="Lorenzi H."/>
            <person name="Galac M."/>
        </authorList>
    </citation>
    <scope>NUCLEOTIDE SEQUENCE [LARGE SCALE GENOMIC DNA]</scope>
    <source>
        <strain evidence="2 3">EAF2021</strain>
    </source>
</reference>
<keyword evidence="1" id="KW-0547">Nucleotide-binding</keyword>
<dbReference type="SMART" id="SM00175">
    <property type="entry name" value="RAB"/>
    <property type="match status" value="1"/>
</dbReference>
<dbReference type="NCBIfam" id="TIGR00231">
    <property type="entry name" value="small_GTP"/>
    <property type="match status" value="1"/>
</dbReference>
<dbReference type="InterPro" id="IPR005225">
    <property type="entry name" value="Small_GTP-bd"/>
</dbReference>
<gene>
    <name evidence="2" type="ORF">M9Y10_010495</name>
</gene>
<protein>
    <recommendedName>
        <fullName evidence="4">Small GTP-binding protein</fullName>
    </recommendedName>
</protein>
<dbReference type="PROSITE" id="PS51421">
    <property type="entry name" value="RAS"/>
    <property type="match status" value="1"/>
</dbReference>
<accession>A0ABR2IM19</accession>
<dbReference type="PROSITE" id="PS51417">
    <property type="entry name" value="ARF"/>
    <property type="match status" value="1"/>
</dbReference>
<evidence type="ECO:0000256" key="1">
    <source>
        <dbReference type="ARBA" id="ARBA00022741"/>
    </source>
</evidence>
<dbReference type="SMART" id="SM00173">
    <property type="entry name" value="RAS"/>
    <property type="match status" value="1"/>
</dbReference>
<keyword evidence="3" id="KW-1185">Reference proteome</keyword>
<dbReference type="InterPro" id="IPR001806">
    <property type="entry name" value="Small_GTPase"/>
</dbReference>
<evidence type="ECO:0000313" key="3">
    <source>
        <dbReference type="Proteomes" id="UP001470230"/>
    </source>
</evidence>
<organism evidence="2 3">
    <name type="scientific">Tritrichomonas musculus</name>
    <dbReference type="NCBI Taxonomy" id="1915356"/>
    <lineage>
        <taxon>Eukaryota</taxon>
        <taxon>Metamonada</taxon>
        <taxon>Parabasalia</taxon>
        <taxon>Tritrichomonadida</taxon>
        <taxon>Tritrichomonadidae</taxon>
        <taxon>Tritrichomonas</taxon>
    </lineage>
</organism>
<dbReference type="SMART" id="SM00174">
    <property type="entry name" value="RHO"/>
    <property type="match status" value="1"/>
</dbReference>
<dbReference type="Pfam" id="PF00071">
    <property type="entry name" value="Ras"/>
    <property type="match status" value="1"/>
</dbReference>